<dbReference type="Proteomes" id="UP000814176">
    <property type="component" value="Unassembled WGS sequence"/>
</dbReference>
<organism evidence="3 4">
    <name type="scientific">Rhodofomes roseus</name>
    <dbReference type="NCBI Taxonomy" id="34475"/>
    <lineage>
        <taxon>Eukaryota</taxon>
        <taxon>Fungi</taxon>
        <taxon>Dikarya</taxon>
        <taxon>Basidiomycota</taxon>
        <taxon>Agaricomycotina</taxon>
        <taxon>Agaricomycetes</taxon>
        <taxon>Polyporales</taxon>
        <taxon>Rhodofomes</taxon>
    </lineage>
</organism>
<feature type="transmembrane region" description="Helical" evidence="2">
    <location>
        <begin position="118"/>
        <end position="137"/>
    </location>
</feature>
<comment type="caution">
    <text evidence="3">The sequence shown here is derived from an EMBL/GenBank/DDBJ whole genome shotgun (WGS) entry which is preliminary data.</text>
</comment>
<feature type="compositionally biased region" description="Low complexity" evidence="1">
    <location>
        <begin position="234"/>
        <end position="248"/>
    </location>
</feature>
<feature type="region of interest" description="Disordered" evidence="1">
    <location>
        <begin position="192"/>
        <end position="248"/>
    </location>
</feature>
<feature type="region of interest" description="Disordered" evidence="1">
    <location>
        <begin position="1"/>
        <end position="50"/>
    </location>
</feature>
<dbReference type="EMBL" id="JADCUA010000027">
    <property type="protein sequence ID" value="KAH9831232.1"/>
    <property type="molecule type" value="Genomic_DNA"/>
</dbReference>
<evidence type="ECO:0000313" key="3">
    <source>
        <dbReference type="EMBL" id="KAH9831232.1"/>
    </source>
</evidence>
<keyword evidence="4" id="KW-1185">Reference proteome</keyword>
<proteinExistence type="predicted"/>
<reference evidence="3 4" key="1">
    <citation type="journal article" date="2021" name="Environ. Microbiol.">
        <title>Gene family expansions and transcriptome signatures uncover fungal adaptations to wood decay.</title>
        <authorList>
            <person name="Hage H."/>
            <person name="Miyauchi S."/>
            <person name="Viragh M."/>
            <person name="Drula E."/>
            <person name="Min B."/>
            <person name="Chaduli D."/>
            <person name="Navarro D."/>
            <person name="Favel A."/>
            <person name="Norest M."/>
            <person name="Lesage-Meessen L."/>
            <person name="Balint B."/>
            <person name="Merenyi Z."/>
            <person name="de Eugenio L."/>
            <person name="Morin E."/>
            <person name="Martinez A.T."/>
            <person name="Baldrian P."/>
            <person name="Stursova M."/>
            <person name="Martinez M.J."/>
            <person name="Novotny C."/>
            <person name="Magnuson J.K."/>
            <person name="Spatafora J.W."/>
            <person name="Maurice S."/>
            <person name="Pangilinan J."/>
            <person name="Andreopoulos W."/>
            <person name="LaButti K."/>
            <person name="Hundley H."/>
            <person name="Na H."/>
            <person name="Kuo A."/>
            <person name="Barry K."/>
            <person name="Lipzen A."/>
            <person name="Henrissat B."/>
            <person name="Riley R."/>
            <person name="Ahrendt S."/>
            <person name="Nagy L.G."/>
            <person name="Grigoriev I.V."/>
            <person name="Martin F."/>
            <person name="Rosso M.N."/>
        </authorList>
    </citation>
    <scope>NUCLEOTIDE SEQUENCE [LARGE SCALE GENOMIC DNA]</scope>
    <source>
        <strain evidence="3 4">CIRM-BRFM 1785</strain>
    </source>
</reference>
<name>A0ABQ8K317_9APHY</name>
<evidence type="ECO:0000313" key="4">
    <source>
        <dbReference type="Proteomes" id="UP000814176"/>
    </source>
</evidence>
<evidence type="ECO:0000256" key="1">
    <source>
        <dbReference type="SAM" id="MobiDB-lite"/>
    </source>
</evidence>
<keyword evidence="2" id="KW-0472">Membrane</keyword>
<feature type="transmembrane region" description="Helical" evidence="2">
    <location>
        <begin position="149"/>
        <end position="171"/>
    </location>
</feature>
<feature type="compositionally biased region" description="Basic and acidic residues" evidence="1">
    <location>
        <begin position="292"/>
        <end position="302"/>
    </location>
</feature>
<feature type="region of interest" description="Disordered" evidence="1">
    <location>
        <begin position="272"/>
        <end position="311"/>
    </location>
</feature>
<dbReference type="GeneID" id="71998450"/>
<accession>A0ABQ8K317</accession>
<evidence type="ECO:0008006" key="5">
    <source>
        <dbReference type="Google" id="ProtNLM"/>
    </source>
</evidence>
<feature type="non-terminal residue" evidence="3">
    <location>
        <position position="1"/>
    </location>
</feature>
<sequence length="415" mass="44423">ATACGGSQPQPLTASHPAGPSLFPRPPRSHGLSTEPSVPTAVEAARQQPRKISFRRSREAAFEERVPTARQSAPIYRPVSLRCIPTCCGAGRGHSSFPLILYPSTPSTRLPRRPVHDYLLTMQLLALALLASAPAAVTAASCSGLSTGAMVAIIVESVVIFLLIVWLLTILRQLQVARNKLKAALAHEEQEYKRGAASEGQADRHHSTTSLVQSPQDDHFEESQVALLPPPSLRPQSRSFSSPSSLRSSTLYDFAPQQEDFGFDLKSYRPTTLVQPPAHVPEVSTTTLPNPHSEHGHGGEHGGDDEEQSMTHESLLATPLPLPAHLAQPSDYSEDLRTPRPGSRALSESSWAADVVGALERGPTPISRTTTATTTTTLSAYTDDGSTPIAGAVHELLLNRQRESGSHSVSGSPEA</sequence>
<dbReference type="RefSeq" id="XP_047774393.1">
    <property type="nucleotide sequence ID" value="XM_047917718.1"/>
</dbReference>
<evidence type="ECO:0000256" key="2">
    <source>
        <dbReference type="SAM" id="Phobius"/>
    </source>
</evidence>
<gene>
    <name evidence="3" type="ORF">C8Q71DRAFT_310802</name>
</gene>
<protein>
    <recommendedName>
        <fullName evidence="5">Transmembrane protein</fullName>
    </recommendedName>
</protein>
<keyword evidence="2" id="KW-1133">Transmembrane helix</keyword>
<feature type="compositionally biased region" description="Basic and acidic residues" evidence="1">
    <location>
        <begin position="192"/>
        <end position="206"/>
    </location>
</feature>
<keyword evidence="2" id="KW-0812">Transmembrane</keyword>
<feature type="region of interest" description="Disordered" evidence="1">
    <location>
        <begin position="323"/>
        <end position="350"/>
    </location>
</feature>
<feature type="compositionally biased region" description="Polar residues" evidence="1">
    <location>
        <begin position="1"/>
        <end position="13"/>
    </location>
</feature>